<accession>A0ABY8JBM0</accession>
<evidence type="ECO:0000256" key="1">
    <source>
        <dbReference type="SAM" id="MobiDB-lite"/>
    </source>
</evidence>
<proteinExistence type="predicted"/>
<organism evidence="2 3">
    <name type="scientific">Bradyrhizobium brasilense</name>
    <dbReference type="NCBI Taxonomy" id="1419277"/>
    <lineage>
        <taxon>Bacteria</taxon>
        <taxon>Pseudomonadati</taxon>
        <taxon>Pseudomonadota</taxon>
        <taxon>Alphaproteobacteria</taxon>
        <taxon>Hyphomicrobiales</taxon>
        <taxon>Nitrobacteraceae</taxon>
        <taxon>Bradyrhizobium</taxon>
    </lineage>
</organism>
<evidence type="ECO:0008006" key="4">
    <source>
        <dbReference type="Google" id="ProtNLM"/>
    </source>
</evidence>
<feature type="region of interest" description="Disordered" evidence="1">
    <location>
        <begin position="75"/>
        <end position="102"/>
    </location>
</feature>
<name>A0ABY8JBM0_9BRAD</name>
<dbReference type="Proteomes" id="UP001221546">
    <property type="component" value="Chromosome"/>
</dbReference>
<evidence type="ECO:0000313" key="2">
    <source>
        <dbReference type="EMBL" id="WFU62871.1"/>
    </source>
</evidence>
<dbReference type="RefSeq" id="WP_310885476.1">
    <property type="nucleotide sequence ID" value="NZ_CP121646.1"/>
</dbReference>
<protein>
    <recommendedName>
        <fullName evidence="4">Helix-turn-helix domain-containing protein</fullName>
    </recommendedName>
</protein>
<gene>
    <name evidence="2" type="ORF">QA636_36490</name>
</gene>
<keyword evidence="3" id="KW-1185">Reference proteome</keyword>
<dbReference type="EMBL" id="CP121646">
    <property type="protein sequence ID" value="WFU62871.1"/>
    <property type="molecule type" value="Genomic_DNA"/>
</dbReference>
<evidence type="ECO:0000313" key="3">
    <source>
        <dbReference type="Proteomes" id="UP001221546"/>
    </source>
</evidence>
<reference evidence="2 3" key="1">
    <citation type="submission" date="2023-04" db="EMBL/GenBank/DDBJ databases">
        <title>Australian commercial rhizobial inoculants.</title>
        <authorList>
            <person name="Kohlmeier M.G."/>
            <person name="O'Hara G.W."/>
            <person name="Colombi E."/>
            <person name="Ramsay J.P."/>
            <person name="Terpolilli J."/>
        </authorList>
    </citation>
    <scope>NUCLEOTIDE SEQUENCE [LARGE SCALE GENOMIC DNA]</scope>
    <source>
        <strain evidence="2 3">CB627</strain>
    </source>
</reference>
<sequence length="102" mass="11300">MDRLAQGIAMPRQTALPPSLAPRLISREAAAAYVCVSPNTFDEMVKNGQMPRARLLGERRRAWDVRQLDIAIDQLPSDGNNTRVDDTWNDVDAPQAAASRRA</sequence>